<dbReference type="GO" id="GO:0042597">
    <property type="term" value="C:periplasmic space"/>
    <property type="evidence" value="ECO:0007669"/>
    <property type="project" value="UniProtKB-SubCell"/>
</dbReference>
<dbReference type="Pfam" id="PF01547">
    <property type="entry name" value="SBP_bac_1"/>
    <property type="match status" value="1"/>
</dbReference>
<feature type="chain" id="PRO_5023015632" evidence="4">
    <location>
        <begin position="32"/>
        <end position="444"/>
    </location>
</feature>
<feature type="signal peptide" evidence="4">
    <location>
        <begin position="1"/>
        <end position="31"/>
    </location>
</feature>
<sequence length="444" mass="48494">MQFRKLSRRRVMAAGAAVGLVGAPFVQRANAAGSLTIGLWDHWVPGANDAQSAIIKEWADKEKVDVKVDYITSQGNKLLLTLAAEAQAKSGHDIMEFTNWEAAQYNARLEPVDDVIKRVIATNGPIEPAVEYLGKLDGRWLAVPMTRGTLLLGCCSRIDMMKADAGIDVQALYPAGKPAADASWTWDAFLVAAEKCKKAGHGFGLPLGSTTDTNQWVGALFLAYGAELMDAEGNVTVKSDAVRQVMDYAKKLAAFCPSDAPAWDDSSNNKWLISGRGALICNPPSAWAVAKRDAPQVAEQCWTHGFPKGPKGRFNPILPRFYGLWSFSRNKEAARSLLEHLTSRQTAERQVAASQGYDIPPYSKFNDFKTWDEEGPPKGSISHYPIRGGDQVAGVTCSPAPPLIAAQIWAQSIQAHMIVRYFQGEALDKTLDWAAREVEGFKRT</sequence>
<dbReference type="Gene3D" id="3.40.190.10">
    <property type="entry name" value="Periplasmic binding protein-like II"/>
    <property type="match status" value="1"/>
</dbReference>
<keyword evidence="4" id="KW-0732">Signal</keyword>
<dbReference type="RefSeq" id="WP_147844860.1">
    <property type="nucleotide sequence ID" value="NZ_VDUZ01000001.1"/>
</dbReference>
<name>A0A5C8PWA0_9HYPH</name>
<keyword evidence="3" id="KW-0574">Periplasm</keyword>
<evidence type="ECO:0000256" key="2">
    <source>
        <dbReference type="ARBA" id="ARBA00008520"/>
    </source>
</evidence>
<organism evidence="5 6">
    <name type="scientific">Vineibacter terrae</name>
    <dbReference type="NCBI Taxonomy" id="2586908"/>
    <lineage>
        <taxon>Bacteria</taxon>
        <taxon>Pseudomonadati</taxon>
        <taxon>Pseudomonadota</taxon>
        <taxon>Alphaproteobacteria</taxon>
        <taxon>Hyphomicrobiales</taxon>
        <taxon>Vineibacter</taxon>
    </lineage>
</organism>
<dbReference type="InterPro" id="IPR050490">
    <property type="entry name" value="Bact_solute-bd_prot1"/>
</dbReference>
<evidence type="ECO:0000256" key="1">
    <source>
        <dbReference type="ARBA" id="ARBA00004418"/>
    </source>
</evidence>
<comment type="subcellular location">
    <subcellularLocation>
        <location evidence="1">Periplasm</location>
    </subcellularLocation>
</comment>
<proteinExistence type="inferred from homology"/>
<evidence type="ECO:0000313" key="6">
    <source>
        <dbReference type="Proteomes" id="UP000321638"/>
    </source>
</evidence>
<dbReference type="PROSITE" id="PS51318">
    <property type="entry name" value="TAT"/>
    <property type="match status" value="1"/>
</dbReference>
<evidence type="ECO:0000256" key="4">
    <source>
        <dbReference type="SAM" id="SignalP"/>
    </source>
</evidence>
<dbReference type="Proteomes" id="UP000321638">
    <property type="component" value="Unassembled WGS sequence"/>
</dbReference>
<dbReference type="InterPro" id="IPR006059">
    <property type="entry name" value="SBP"/>
</dbReference>
<dbReference type="EMBL" id="VDUZ01000001">
    <property type="protein sequence ID" value="TXL82160.1"/>
    <property type="molecule type" value="Genomic_DNA"/>
</dbReference>
<dbReference type="PANTHER" id="PTHR43649:SF30">
    <property type="entry name" value="ABC TRANSPORTER SUBSTRATE-BINDING PROTEIN"/>
    <property type="match status" value="1"/>
</dbReference>
<dbReference type="InterPro" id="IPR006311">
    <property type="entry name" value="TAT_signal"/>
</dbReference>
<gene>
    <name evidence="5" type="ORF">FHP25_00200</name>
</gene>
<dbReference type="AlphaFoldDB" id="A0A5C8PWA0"/>
<accession>A0A5C8PWA0</accession>
<dbReference type="PANTHER" id="PTHR43649">
    <property type="entry name" value="ARABINOSE-BINDING PROTEIN-RELATED"/>
    <property type="match status" value="1"/>
</dbReference>
<comment type="similarity">
    <text evidence="2">Belongs to the bacterial solute-binding protein 1 family.</text>
</comment>
<dbReference type="OrthoDB" id="8133706at2"/>
<evidence type="ECO:0000313" key="5">
    <source>
        <dbReference type="EMBL" id="TXL82160.1"/>
    </source>
</evidence>
<dbReference type="SUPFAM" id="SSF53850">
    <property type="entry name" value="Periplasmic binding protein-like II"/>
    <property type="match status" value="1"/>
</dbReference>
<reference evidence="5 6" key="1">
    <citation type="submission" date="2019-06" db="EMBL/GenBank/DDBJ databases">
        <title>New taxonomy in bacterial strain CC-CFT640, isolated from vineyard.</title>
        <authorList>
            <person name="Lin S.-Y."/>
            <person name="Tsai C.-F."/>
            <person name="Young C.-C."/>
        </authorList>
    </citation>
    <scope>NUCLEOTIDE SEQUENCE [LARGE SCALE GENOMIC DNA]</scope>
    <source>
        <strain evidence="5 6">CC-CFT640</strain>
    </source>
</reference>
<comment type="caution">
    <text evidence="5">The sequence shown here is derived from an EMBL/GenBank/DDBJ whole genome shotgun (WGS) entry which is preliminary data.</text>
</comment>
<evidence type="ECO:0000256" key="3">
    <source>
        <dbReference type="ARBA" id="ARBA00022764"/>
    </source>
</evidence>
<keyword evidence="6" id="KW-1185">Reference proteome</keyword>
<protein>
    <submittedName>
        <fullName evidence="5">Carbohydrate ABC transporter substrate-binding protein</fullName>
    </submittedName>
</protein>